<dbReference type="EMBL" id="CP059734">
    <property type="protein sequence ID" value="WDE08532.1"/>
    <property type="molecule type" value="Genomic_DNA"/>
</dbReference>
<evidence type="ECO:0000313" key="2">
    <source>
        <dbReference type="Proteomes" id="UP000032352"/>
    </source>
</evidence>
<reference evidence="1 2" key="1">
    <citation type="journal article" date="2015" name="Genome Announc.">
        <title>Draft Genome Sequences of Marine Isolates of Thalassomonas viridans and Thalassomonas actiniarum.</title>
        <authorList>
            <person name="Olonade I."/>
            <person name="van Zyl L.J."/>
            <person name="Trindade M."/>
        </authorList>
    </citation>
    <scope>NUCLEOTIDE SEQUENCE [LARGE SCALE GENOMIC DNA]</scope>
    <source>
        <strain evidence="1 2">XOM25</strain>
    </source>
</reference>
<accession>A0AAF0CAG0</accession>
<dbReference type="RefSeq" id="WP_044839061.1">
    <property type="nucleotide sequence ID" value="NZ_CP059734.1"/>
</dbReference>
<name>A0AAF0CAG0_9GAMM</name>
<dbReference type="Proteomes" id="UP000032352">
    <property type="component" value="Chromosome pTvir"/>
</dbReference>
<protein>
    <submittedName>
        <fullName evidence="1">Uncharacterized protein</fullName>
    </submittedName>
</protein>
<gene>
    <name evidence="1" type="ORF">SG34_031920</name>
</gene>
<reference evidence="1 2" key="2">
    <citation type="journal article" date="2022" name="Mar. Drugs">
        <title>Bioassay-Guided Fractionation Leads to the Detection of Cholic Acid Generated by the Rare Thalassomonas sp.</title>
        <authorList>
            <person name="Pheiffer F."/>
            <person name="Schneider Y.K."/>
            <person name="Hansen E.H."/>
            <person name="Andersen J.H."/>
            <person name="Isaksson J."/>
            <person name="Busche T."/>
            <person name="R C."/>
            <person name="Kalinowski J."/>
            <person name="Zyl L.V."/>
            <person name="Trindade M."/>
        </authorList>
    </citation>
    <scope>NUCLEOTIDE SEQUENCE [LARGE SCALE GENOMIC DNA]</scope>
    <source>
        <strain evidence="1 2">XOM25</strain>
    </source>
</reference>
<organism evidence="1 2">
    <name type="scientific">Thalassomonas viridans</name>
    <dbReference type="NCBI Taxonomy" id="137584"/>
    <lineage>
        <taxon>Bacteria</taxon>
        <taxon>Pseudomonadati</taxon>
        <taxon>Pseudomonadota</taxon>
        <taxon>Gammaproteobacteria</taxon>
        <taxon>Alteromonadales</taxon>
        <taxon>Colwelliaceae</taxon>
        <taxon>Thalassomonas</taxon>
    </lineage>
</organism>
<keyword evidence="2" id="KW-1185">Reference proteome</keyword>
<dbReference type="KEGG" id="tvd:SG34_031920"/>
<sequence>MKTINLADNIYRYAADLLKANKLEGQKVEDIQVGDYVYEAILTFDPIRLTANKEKKYQVTAIERDEGKYGQDLYQLSNGKYLDRISALKAD</sequence>
<evidence type="ECO:0000313" key="1">
    <source>
        <dbReference type="EMBL" id="WDE08532.1"/>
    </source>
</evidence>
<proteinExistence type="predicted"/>
<dbReference type="AlphaFoldDB" id="A0AAF0CAG0"/>